<name>A0A160P4H1_STRLU</name>
<dbReference type="SUPFAM" id="SSF55729">
    <property type="entry name" value="Acyl-CoA N-acyltransferases (Nat)"/>
    <property type="match status" value="1"/>
</dbReference>
<evidence type="ECO:0000259" key="2">
    <source>
        <dbReference type="PROSITE" id="PS51186"/>
    </source>
</evidence>
<proteinExistence type="predicted"/>
<dbReference type="PANTHER" id="PTHR42793">
    <property type="entry name" value="COA BINDING DOMAIN CONTAINING PROTEIN"/>
    <property type="match status" value="1"/>
</dbReference>
<dbReference type="Proteomes" id="UP000217676">
    <property type="component" value="Chromosome"/>
</dbReference>
<sequence length="996" mass="103526">MQSASEQPEQPEHAYPDHWEADVVLRDGGTARIRPITADDADRLVGFYEHVSDESKYYRFFAPYPRLSAKDVHRFTHHDFVDRVGLAATIGDDFIATVRYDRIAPDGRPASAPADEAEVAFLVQDAHQGRGVASALLEHIAAVARERGIRRFAAEVLPANTKMIKVFTDAGYTQKRSFEDGSVRLHLDLEPTDRSMAVQRAREQRAEARSVQRLLAPGSVAVIGVGRAPGGVGRTVLRNLLTAGYRGTVHAVNKNLGEGPHTLEGVPAHRGLADIGEPVDLAIVAVPADQVPAAVADCGEHGVRGLVVLSAGYAESGAEGRERQRALVRQARSYGMRIIGPNAFGIINTAEAVRLNASLAPQMPAAGRIGLFAQSGAIGIALLAGLHRHGAGVSSFISAGNRADVSGNDLLQHWYDDPATDVVLLYLESIGNPRKFTRLARRTAAVKPVVVVKGARHSGSAPPGHRVPVTRVPYATVSALLRQAGVIRVDTITELVDTGLLLADQPLPAGPRVAILGNSESLGLLAYDACLTEGLRPQRPLDLTTGATPDDFRAALAAALADDGCDAVVVTAIPRVGEDGAGEGGGEGGRGTSRGVDVLAAALRAAVAAAPGPAKPVVVVHVEMGALAEALSAVTRTRPTGTASVAVAPPQAVAPAPTPTPALVPEPAAPRAAADSAVPVPVPAAEPTTPGAIPAYPAAERAVRALAESVRYADWRRRSATDPGRVPEFDRIDESAAAGLIARVLRTRDAHARGVTLDCDETTDLLGHYGIRVLPTLPAPAPTRPSGPPPASVSRSRSRPPRPICATAPTSAASGSTWPPRGSCAPRTPNSPRPSASPRSSSPSSRRWCRAASTPSSAPPSTPPSAPCSPSAWRVPPPNCSATCPTGWSPPPTGTPPTSSVPSAPRPSSSAGAARRPSTRPRSKSCCCGSPGSSTTIPRSSRSPSNRWSSRRAVCPCSAPASASPRPALTRHRPRPAPPPLLLIGAAGPGPPVRGS</sequence>
<protein>
    <submittedName>
        <fullName evidence="3">Acyl-CoA synthetase</fullName>
    </submittedName>
</protein>
<dbReference type="AlphaFoldDB" id="A0A160P4H1"/>
<dbReference type="SMART" id="SM00881">
    <property type="entry name" value="CoA_binding"/>
    <property type="match status" value="1"/>
</dbReference>
<dbReference type="InterPro" id="IPR016181">
    <property type="entry name" value="Acyl_CoA_acyltransferase"/>
</dbReference>
<dbReference type="GO" id="GO:0016747">
    <property type="term" value="F:acyltransferase activity, transferring groups other than amino-acyl groups"/>
    <property type="evidence" value="ECO:0007669"/>
    <property type="project" value="InterPro"/>
</dbReference>
<reference evidence="3 4" key="1">
    <citation type="journal article" date="2016" name="Genome Announc.">
        <title>Complete Genome Sequence of Thiostrepton-Producing Streptomyces laurentii ATCC 31255.</title>
        <authorList>
            <person name="Doi K."/>
            <person name="Fujino Y."/>
            <person name="Nagayoshi Y."/>
            <person name="Ohshima T."/>
            <person name="Ogata S."/>
        </authorList>
    </citation>
    <scope>NUCLEOTIDE SEQUENCE [LARGE SCALE GENOMIC DNA]</scope>
    <source>
        <strain evidence="3 4">ATCC 31255</strain>
    </source>
</reference>
<feature type="compositionally biased region" description="Pro residues" evidence="1">
    <location>
        <begin position="857"/>
        <end position="867"/>
    </location>
</feature>
<dbReference type="InterPro" id="IPR032875">
    <property type="entry name" value="Succ_CoA_lig_flav_dom"/>
</dbReference>
<evidence type="ECO:0000313" key="4">
    <source>
        <dbReference type="Proteomes" id="UP000217676"/>
    </source>
</evidence>
<feature type="compositionally biased region" description="Low complexity" evidence="1">
    <location>
        <begin position="930"/>
        <end position="968"/>
    </location>
</feature>
<dbReference type="Pfam" id="PF13607">
    <property type="entry name" value="Succ_CoA_lig"/>
    <property type="match status" value="1"/>
</dbReference>
<feature type="compositionally biased region" description="Low complexity" evidence="1">
    <location>
        <begin position="806"/>
        <end position="856"/>
    </location>
</feature>
<dbReference type="Pfam" id="PF00583">
    <property type="entry name" value="Acetyltransf_1"/>
    <property type="match status" value="1"/>
</dbReference>
<dbReference type="Gene3D" id="3.40.50.261">
    <property type="entry name" value="Succinyl-CoA synthetase domains"/>
    <property type="match status" value="2"/>
</dbReference>
<dbReference type="EMBL" id="AP017424">
    <property type="protein sequence ID" value="BAU86577.1"/>
    <property type="molecule type" value="Genomic_DNA"/>
</dbReference>
<dbReference type="KEGG" id="slau:SLA_5708"/>
<dbReference type="InterPro" id="IPR036291">
    <property type="entry name" value="NAD(P)-bd_dom_sf"/>
</dbReference>
<organism evidence="3 4">
    <name type="scientific">Streptomyces laurentii</name>
    <dbReference type="NCBI Taxonomy" id="39478"/>
    <lineage>
        <taxon>Bacteria</taxon>
        <taxon>Bacillati</taxon>
        <taxon>Actinomycetota</taxon>
        <taxon>Actinomycetes</taxon>
        <taxon>Kitasatosporales</taxon>
        <taxon>Streptomycetaceae</taxon>
        <taxon>Streptomyces</taxon>
    </lineage>
</organism>
<feature type="compositionally biased region" description="Pro residues" evidence="1">
    <location>
        <begin position="777"/>
        <end position="791"/>
    </location>
</feature>
<feature type="compositionally biased region" description="Low complexity" evidence="1">
    <location>
        <begin position="896"/>
        <end position="916"/>
    </location>
</feature>
<feature type="region of interest" description="Disordered" evidence="1">
    <location>
        <begin position="776"/>
        <end position="996"/>
    </location>
</feature>
<dbReference type="InterPro" id="IPR000182">
    <property type="entry name" value="GNAT_dom"/>
</dbReference>
<dbReference type="SUPFAM" id="SSF51735">
    <property type="entry name" value="NAD(P)-binding Rossmann-fold domains"/>
    <property type="match status" value="1"/>
</dbReference>
<dbReference type="PANTHER" id="PTHR42793:SF1">
    <property type="entry name" value="PEPTIDYL-LYSINE N-ACETYLTRANSFERASE PATZ"/>
    <property type="match status" value="1"/>
</dbReference>
<dbReference type="InterPro" id="IPR016102">
    <property type="entry name" value="Succinyl-CoA_synth-like"/>
</dbReference>
<keyword evidence="4" id="KW-1185">Reference proteome</keyword>
<dbReference type="InterPro" id="IPR003781">
    <property type="entry name" value="CoA-bd"/>
</dbReference>
<feature type="domain" description="N-acetyltransferase" evidence="2">
    <location>
        <begin position="31"/>
        <end position="190"/>
    </location>
</feature>
<accession>A0A160P4H1</accession>
<dbReference type="Gene3D" id="3.40.630.30">
    <property type="match status" value="1"/>
</dbReference>
<evidence type="ECO:0000313" key="3">
    <source>
        <dbReference type="EMBL" id="BAU86577.1"/>
    </source>
</evidence>
<dbReference type="PROSITE" id="PS51186">
    <property type="entry name" value="GNAT"/>
    <property type="match status" value="1"/>
</dbReference>
<dbReference type="SUPFAM" id="SSF52210">
    <property type="entry name" value="Succinyl-CoA synthetase domains"/>
    <property type="match status" value="2"/>
</dbReference>
<dbReference type="Gene3D" id="3.40.50.720">
    <property type="entry name" value="NAD(P)-binding Rossmann-like Domain"/>
    <property type="match status" value="1"/>
</dbReference>
<dbReference type="CDD" id="cd04301">
    <property type="entry name" value="NAT_SF"/>
    <property type="match status" value="1"/>
</dbReference>
<gene>
    <name evidence="3" type="ORF">SLA_5708</name>
</gene>
<evidence type="ECO:0000256" key="1">
    <source>
        <dbReference type="SAM" id="MobiDB-lite"/>
    </source>
</evidence>
<dbReference type="Pfam" id="PF13380">
    <property type="entry name" value="CoA_binding_2"/>
    <property type="match status" value="1"/>
</dbReference>